<dbReference type="EMBL" id="JANAKD010000615">
    <property type="protein sequence ID" value="KAJ3492175.1"/>
    <property type="molecule type" value="Genomic_DNA"/>
</dbReference>
<reference evidence="1" key="1">
    <citation type="submission" date="2022-07" db="EMBL/GenBank/DDBJ databases">
        <title>Genome Sequence of Lecanicillium saksenae.</title>
        <authorList>
            <person name="Buettner E."/>
        </authorList>
    </citation>
    <scope>NUCLEOTIDE SEQUENCE</scope>
    <source>
        <strain evidence="1">VT-O1</strain>
    </source>
</reference>
<proteinExistence type="predicted"/>
<name>A0ACC1QUZ2_9HYPO</name>
<keyword evidence="2" id="KW-1185">Reference proteome</keyword>
<evidence type="ECO:0000313" key="1">
    <source>
        <dbReference type="EMBL" id="KAJ3492175.1"/>
    </source>
</evidence>
<comment type="caution">
    <text evidence="1">The sequence shown here is derived from an EMBL/GenBank/DDBJ whole genome shotgun (WGS) entry which is preliminary data.</text>
</comment>
<protein>
    <submittedName>
        <fullName evidence="1">Uncharacterized protein</fullName>
    </submittedName>
</protein>
<organism evidence="1 2">
    <name type="scientific">Lecanicillium saksenae</name>
    <dbReference type="NCBI Taxonomy" id="468837"/>
    <lineage>
        <taxon>Eukaryota</taxon>
        <taxon>Fungi</taxon>
        <taxon>Dikarya</taxon>
        <taxon>Ascomycota</taxon>
        <taxon>Pezizomycotina</taxon>
        <taxon>Sordariomycetes</taxon>
        <taxon>Hypocreomycetidae</taxon>
        <taxon>Hypocreales</taxon>
        <taxon>Cordycipitaceae</taxon>
        <taxon>Lecanicillium</taxon>
    </lineage>
</organism>
<dbReference type="Proteomes" id="UP001148737">
    <property type="component" value="Unassembled WGS sequence"/>
</dbReference>
<evidence type="ECO:0000313" key="2">
    <source>
        <dbReference type="Proteomes" id="UP001148737"/>
    </source>
</evidence>
<gene>
    <name evidence="1" type="ORF">NLG97_g5461</name>
</gene>
<sequence length="330" mass="37175">MRATTHSPSTGVESRVATLLSKLPKGEEDWDSKVPSPSKLVDQARLLLLPEATPQTCIRDIYTMYMQRIKEVQKLNQDCSIDLLKTLVLGTGQVLLQDHISRQSESLSLHEAASQVCEGVRLCFRAAGSTSALDDKTLTDYMASAGRAIDVIHHLKVQWTRRADELPLHVGIYSMVLCCKSRAAGPYITTMISRNAYRPQKEWDSDNVSIPHLLHQNLGERFTENLRLAWCRTGTRGARATSRLLAPRNLQQDELGFMKCREQHHTIAVFGMESCAWFQPPTPFDWGGQQLDIRPFPKPIGAFQLDEEVRRLRHGSALILAPTTANYVVW</sequence>
<accession>A0ACC1QUZ2</accession>